<organism evidence="2">
    <name type="scientific">Streptomyces sp. NBC_00003</name>
    <dbReference type="NCBI Taxonomy" id="2903608"/>
    <lineage>
        <taxon>Bacteria</taxon>
        <taxon>Bacillati</taxon>
        <taxon>Actinomycetota</taxon>
        <taxon>Actinomycetes</taxon>
        <taxon>Kitasatosporales</taxon>
        <taxon>Streptomycetaceae</taxon>
        <taxon>Streptomyces</taxon>
    </lineage>
</organism>
<evidence type="ECO:0000313" key="2">
    <source>
        <dbReference type="EMBL" id="WTW59353.1"/>
    </source>
</evidence>
<dbReference type="EMBL" id="CP108318">
    <property type="protein sequence ID" value="WTW59353.1"/>
    <property type="molecule type" value="Genomic_DNA"/>
</dbReference>
<feature type="chain" id="PRO_5043502815" evidence="1">
    <location>
        <begin position="25"/>
        <end position="57"/>
    </location>
</feature>
<proteinExistence type="predicted"/>
<reference evidence="2" key="1">
    <citation type="submission" date="2022-10" db="EMBL/GenBank/DDBJ databases">
        <title>The complete genomes of actinobacterial strains from the NBC collection.</title>
        <authorList>
            <person name="Joergensen T.S."/>
            <person name="Alvarez Arevalo M."/>
            <person name="Sterndorff E.B."/>
            <person name="Faurdal D."/>
            <person name="Vuksanovic O."/>
            <person name="Mourched A.-S."/>
            <person name="Charusanti P."/>
            <person name="Shaw S."/>
            <person name="Blin K."/>
            <person name="Weber T."/>
        </authorList>
    </citation>
    <scope>NUCLEOTIDE SEQUENCE</scope>
    <source>
        <strain evidence="2">NBC_00003</strain>
    </source>
</reference>
<accession>A0AAU2UWJ6</accession>
<protein>
    <submittedName>
        <fullName evidence="2">Uncharacterized protein</fullName>
    </submittedName>
</protein>
<gene>
    <name evidence="2" type="ORF">OG549_01090</name>
</gene>
<name>A0AAU2UWJ6_9ACTN</name>
<sequence length="57" mass="5673">MRRTAALLLATAWILGLTTTTATADGSAAPAPASAVVDIPTVAGYVFQTVTALGGLR</sequence>
<dbReference type="AlphaFoldDB" id="A0AAU2UWJ6"/>
<keyword evidence="1" id="KW-0732">Signal</keyword>
<feature type="signal peptide" evidence="1">
    <location>
        <begin position="1"/>
        <end position="24"/>
    </location>
</feature>
<evidence type="ECO:0000256" key="1">
    <source>
        <dbReference type="SAM" id="SignalP"/>
    </source>
</evidence>